<evidence type="ECO:0000256" key="1">
    <source>
        <dbReference type="ARBA" id="ARBA00005817"/>
    </source>
</evidence>
<comment type="similarity">
    <text evidence="1">Belongs to the ETF alpha-subunit/FixB family.</text>
</comment>
<dbReference type="STRING" id="335541.Swol_2121"/>
<dbReference type="InterPro" id="IPR001308">
    <property type="entry name" value="ETF_a/FixB"/>
</dbReference>
<dbReference type="RefSeq" id="WP_011641504.1">
    <property type="nucleotide sequence ID" value="NC_008346.1"/>
</dbReference>
<dbReference type="SMR" id="Q0AV41"/>
<dbReference type="HOGENOM" id="CLU_034178_0_1_9"/>
<feature type="binding site" evidence="2">
    <location>
        <position position="280"/>
    </location>
    <ligand>
        <name>FAD</name>
        <dbReference type="ChEBI" id="CHEBI:57692"/>
    </ligand>
</feature>
<dbReference type="InterPro" id="IPR014730">
    <property type="entry name" value="ETF_a/b_N"/>
</dbReference>
<dbReference type="PANTHER" id="PTHR43153">
    <property type="entry name" value="ELECTRON TRANSFER FLAVOPROTEIN ALPHA"/>
    <property type="match status" value="1"/>
</dbReference>
<dbReference type="GO" id="GO:0033539">
    <property type="term" value="P:fatty acid beta-oxidation using acyl-CoA dehydrogenase"/>
    <property type="evidence" value="ECO:0007669"/>
    <property type="project" value="TreeGrafter"/>
</dbReference>
<dbReference type="InterPro" id="IPR029035">
    <property type="entry name" value="DHS-like_NAD/FAD-binding_dom"/>
</dbReference>
<dbReference type="EMBL" id="CP000448">
    <property type="protein sequence ID" value="ABI69413.1"/>
    <property type="molecule type" value="Genomic_DNA"/>
</dbReference>
<dbReference type="Proteomes" id="UP000001968">
    <property type="component" value="Chromosome"/>
</dbReference>
<dbReference type="SUPFAM" id="SSF52402">
    <property type="entry name" value="Adenine nucleotide alpha hydrolases-like"/>
    <property type="match status" value="1"/>
</dbReference>
<dbReference type="eggNOG" id="COG2025">
    <property type="taxonomic scope" value="Bacteria"/>
</dbReference>
<evidence type="ECO:0000313" key="4">
    <source>
        <dbReference type="EMBL" id="ABI69413.1"/>
    </source>
</evidence>
<protein>
    <submittedName>
        <fullName evidence="4">Electron transfer flavoprotein alpha subunit</fullName>
    </submittedName>
</protein>
<organism evidence="4 5">
    <name type="scientific">Syntrophomonas wolfei subsp. wolfei (strain DSM 2245B / Goettingen)</name>
    <dbReference type="NCBI Taxonomy" id="335541"/>
    <lineage>
        <taxon>Bacteria</taxon>
        <taxon>Bacillati</taxon>
        <taxon>Bacillota</taxon>
        <taxon>Clostridia</taxon>
        <taxon>Eubacteriales</taxon>
        <taxon>Syntrophomonadaceae</taxon>
        <taxon>Syntrophomonas</taxon>
    </lineage>
</organism>
<accession>Q0AV41</accession>
<evidence type="ECO:0000256" key="2">
    <source>
        <dbReference type="PIRSR" id="PIRSR000089-1"/>
    </source>
</evidence>
<dbReference type="Pfam" id="PF01012">
    <property type="entry name" value="ETF"/>
    <property type="match status" value="1"/>
</dbReference>
<dbReference type="Pfam" id="PF00766">
    <property type="entry name" value="ETF_alpha"/>
    <property type="match status" value="1"/>
</dbReference>
<dbReference type="AlphaFoldDB" id="Q0AV41"/>
<dbReference type="InterPro" id="IPR014729">
    <property type="entry name" value="Rossmann-like_a/b/a_fold"/>
</dbReference>
<dbReference type="OrthoDB" id="9770286at2"/>
<evidence type="ECO:0000313" key="5">
    <source>
        <dbReference type="Proteomes" id="UP000001968"/>
    </source>
</evidence>
<evidence type="ECO:0000259" key="3">
    <source>
        <dbReference type="SMART" id="SM00893"/>
    </source>
</evidence>
<proteinExistence type="inferred from homology"/>
<sequence length="311" mass="32763">MAGILIYSDKDKLARELLTVAGLIADARGGEVKVACINNASQCQLLSAAGARVYKIENPAVLPADAANVAMALKEACGKLDCSIVLLSSDRRGRELAGRLAQVLGAGCLTDISAVKVEGEQIHCQRNALGGATVATQYIDGEKQVLAIVPRAFAPAPDRDGGSIDELQVEVPPSRIKLLEFRAKDSSSANIEEASVLVVAGQGLNSQEDLAAVESLAKKLGGELACSKPLATDKKWLPEDRVIGLSGKKCQPDLAVLLGISGQVQFTVGIRDARVIVAVNSDENAYIHQMADYSMVADLHQVVKELNNVLA</sequence>
<dbReference type="GO" id="GO:0009055">
    <property type="term" value="F:electron transfer activity"/>
    <property type="evidence" value="ECO:0007669"/>
    <property type="project" value="InterPro"/>
</dbReference>
<dbReference type="SMART" id="SM00893">
    <property type="entry name" value="ETF"/>
    <property type="match status" value="1"/>
</dbReference>
<dbReference type="Gene3D" id="3.40.50.1220">
    <property type="entry name" value="TPP-binding domain"/>
    <property type="match status" value="1"/>
</dbReference>
<dbReference type="InterPro" id="IPR014731">
    <property type="entry name" value="ETF_asu_C"/>
</dbReference>
<keyword evidence="2" id="KW-0285">Flavoprotein</keyword>
<dbReference type="KEGG" id="swo:Swol_2121"/>
<comment type="cofactor">
    <cofactor evidence="2">
        <name>FAD</name>
        <dbReference type="ChEBI" id="CHEBI:57692"/>
    </cofactor>
    <text evidence="2">Binds 1 FAD per dimer.</text>
</comment>
<name>Q0AV41_SYNWW</name>
<keyword evidence="5" id="KW-1185">Reference proteome</keyword>
<feature type="domain" description="Electron transfer flavoprotein alpha/beta-subunit N-terminal" evidence="3">
    <location>
        <begin position="4"/>
        <end position="185"/>
    </location>
</feature>
<dbReference type="PIRSF" id="PIRSF000089">
    <property type="entry name" value="Electra_flavoP_a"/>
    <property type="match status" value="1"/>
</dbReference>
<gene>
    <name evidence="4" type="ordered locus">Swol_2121</name>
</gene>
<dbReference type="SUPFAM" id="SSF52467">
    <property type="entry name" value="DHS-like NAD/FAD-binding domain"/>
    <property type="match status" value="1"/>
</dbReference>
<reference evidence="5" key="1">
    <citation type="journal article" date="2010" name="Environ. Microbiol.">
        <title>The genome of Syntrophomonas wolfei: new insights into syntrophic metabolism and biohydrogen production.</title>
        <authorList>
            <person name="Sieber J.R."/>
            <person name="Sims D.R."/>
            <person name="Han C."/>
            <person name="Kim E."/>
            <person name="Lykidis A."/>
            <person name="Lapidus A.L."/>
            <person name="McDonnald E."/>
            <person name="Rohlin L."/>
            <person name="Culley D.E."/>
            <person name="Gunsalus R."/>
            <person name="McInerney M.J."/>
        </authorList>
    </citation>
    <scope>NUCLEOTIDE SEQUENCE [LARGE SCALE GENOMIC DNA]</scope>
    <source>
        <strain evidence="5">DSM 2245B / Goettingen</strain>
    </source>
</reference>
<dbReference type="Gene3D" id="3.40.50.620">
    <property type="entry name" value="HUPs"/>
    <property type="match status" value="1"/>
</dbReference>
<dbReference type="PANTHER" id="PTHR43153:SF11">
    <property type="entry name" value="ELECTRON TRANSFER FLAVOPROTEIN, SUBUNIT ALPHA (ETFA)"/>
    <property type="match status" value="1"/>
</dbReference>
<dbReference type="GO" id="GO:0050660">
    <property type="term" value="F:flavin adenine dinucleotide binding"/>
    <property type="evidence" value="ECO:0007669"/>
    <property type="project" value="InterPro"/>
</dbReference>
<keyword evidence="2" id="KW-0274">FAD</keyword>